<keyword evidence="2 8" id="KW-0808">Transferase</keyword>
<keyword evidence="8" id="KW-0251">Elongation factor</keyword>
<name>A0A5E5A042_9BURK</name>
<comment type="function">
    <text evidence="3">Protein-arginine rhamnosyltransferase that catalyzes the transfer of a single rhamnose to elongation factor P (EF-P) on 'Lys-32', a modification required for EF-P-dependent rescue of polyproline stalled ribosomes.</text>
</comment>
<gene>
    <name evidence="8" type="ORF">PCA31118_02297</name>
</gene>
<comment type="catalytic activity">
    <reaction evidence="7">
        <text>dTDP-beta-L-rhamnose + L-arginyl-[protein] = N(omega)-(alpha-L-rhamnosyl)-L-arginyl-[protein] + dTDP + H(+)</text>
        <dbReference type="Rhea" id="RHEA:66692"/>
        <dbReference type="Rhea" id="RHEA-COMP:10532"/>
        <dbReference type="Rhea" id="RHEA-COMP:17096"/>
        <dbReference type="ChEBI" id="CHEBI:15378"/>
        <dbReference type="ChEBI" id="CHEBI:29965"/>
        <dbReference type="ChEBI" id="CHEBI:57510"/>
        <dbReference type="ChEBI" id="CHEBI:58369"/>
        <dbReference type="ChEBI" id="CHEBI:167445"/>
    </reaction>
    <physiologicalReaction direction="left-to-right" evidence="7">
        <dbReference type="Rhea" id="RHEA:66693"/>
    </physiologicalReaction>
</comment>
<evidence type="ECO:0000256" key="4">
    <source>
        <dbReference type="ARBA" id="ARBA00024346"/>
    </source>
</evidence>
<evidence type="ECO:0000256" key="6">
    <source>
        <dbReference type="ARBA" id="ARBA00030025"/>
    </source>
</evidence>
<organism evidence="8 9">
    <name type="scientific">Pandoraea captiosa</name>
    <dbReference type="NCBI Taxonomy" id="2508302"/>
    <lineage>
        <taxon>Bacteria</taxon>
        <taxon>Pseudomonadati</taxon>
        <taxon>Pseudomonadota</taxon>
        <taxon>Betaproteobacteria</taxon>
        <taxon>Burkholderiales</taxon>
        <taxon>Burkholderiaceae</taxon>
        <taxon>Pandoraea</taxon>
    </lineage>
</organism>
<dbReference type="OrthoDB" id="209085at2"/>
<evidence type="ECO:0000313" key="8">
    <source>
        <dbReference type="EMBL" id="VVE66626.1"/>
    </source>
</evidence>
<dbReference type="InterPro" id="IPR016633">
    <property type="entry name" value="EarP"/>
</dbReference>
<keyword evidence="1" id="KW-0328">Glycosyltransferase</keyword>
<reference evidence="8 9" key="1">
    <citation type="submission" date="2019-08" db="EMBL/GenBank/DDBJ databases">
        <authorList>
            <person name="Peeters C."/>
        </authorList>
    </citation>
    <scope>NUCLEOTIDE SEQUENCE [LARGE SCALE GENOMIC DNA]</scope>
    <source>
        <strain evidence="8 9">LMG 31118</strain>
    </source>
</reference>
<dbReference type="Proteomes" id="UP000414136">
    <property type="component" value="Unassembled WGS sequence"/>
</dbReference>
<evidence type="ECO:0000256" key="5">
    <source>
        <dbReference type="ARBA" id="ARBA00024416"/>
    </source>
</evidence>
<evidence type="ECO:0000256" key="7">
    <source>
        <dbReference type="ARBA" id="ARBA00048472"/>
    </source>
</evidence>
<comment type="similarity">
    <text evidence="4">Belongs to the glycosyltransferase 104 family.</text>
</comment>
<evidence type="ECO:0000256" key="1">
    <source>
        <dbReference type="ARBA" id="ARBA00022676"/>
    </source>
</evidence>
<dbReference type="AlphaFoldDB" id="A0A5E5A042"/>
<dbReference type="EMBL" id="CABPSQ010000003">
    <property type="protein sequence ID" value="VVE66626.1"/>
    <property type="molecule type" value="Genomic_DNA"/>
</dbReference>
<proteinExistence type="inferred from homology"/>
<sequence length="425" mass="47421">MPLSAASSSAAPIPVPFPLVPRCDLFCTVVDNFGDIGVCWRLARQLVREHGWSVRLWVDDLASFRYLRPDIDPSLARQRRDGVDVRRWDAEFGPVIAKTDETSEAVETDDITPGDIVIEAFACEIPRDYVMAMHARKQAGNAPVWVNLEYLSAEDWVDEVHLQKSVHPQLGLVKTFFLPGFTPRTGGLIRERELFSRRDAFLASPELRNAWWQRTVGLTAAPHDALIVSLFAYENAALPALLAQWSDSDKPVVCLVPQGRISPAVGEWFGRQGLAPRESATRGALTAYGLPFVPQNDFDALLWACDVNFVRGEDSFVRAQWAAKPFVWHIYPQSENAHHVKLDAFLARYLENMPSTGTPSGNAACEALRTFWHLWNGYASTPPNWPALVSALPELNRHAQDWASAQAALPDLARQLASFAENQVK</sequence>
<evidence type="ECO:0000256" key="2">
    <source>
        <dbReference type="ARBA" id="ARBA00022679"/>
    </source>
</evidence>
<dbReference type="RefSeq" id="WP_150625346.1">
    <property type="nucleotide sequence ID" value="NZ_CABPSQ010000003.1"/>
</dbReference>
<dbReference type="GO" id="GO:0106361">
    <property type="term" value="F:protein-arginine rhamnosyltransferase activity"/>
    <property type="evidence" value="ECO:0007669"/>
    <property type="project" value="InterPro"/>
</dbReference>
<dbReference type="PIRSF" id="PIRSF015557">
    <property type="entry name" value="UCP015557"/>
    <property type="match status" value="1"/>
</dbReference>
<evidence type="ECO:0000313" key="9">
    <source>
        <dbReference type="Proteomes" id="UP000414136"/>
    </source>
</evidence>
<accession>A0A5E5A042</accession>
<dbReference type="NCBIfam" id="TIGR03837">
    <property type="entry name" value="efp_Arg_rhamno"/>
    <property type="match status" value="1"/>
</dbReference>
<keyword evidence="9" id="KW-1185">Reference proteome</keyword>
<protein>
    <recommendedName>
        <fullName evidence="5">Protein-arginine rhamnosyltransferase</fullName>
    </recommendedName>
    <alternativeName>
        <fullName evidence="6">EF-P arginine rhamnosyltransferase</fullName>
    </alternativeName>
</protein>
<dbReference type="Pfam" id="PF10093">
    <property type="entry name" value="EarP"/>
    <property type="match status" value="1"/>
</dbReference>
<evidence type="ECO:0000256" key="3">
    <source>
        <dbReference type="ARBA" id="ARBA00024303"/>
    </source>
</evidence>
<dbReference type="GO" id="GO:0003746">
    <property type="term" value="F:translation elongation factor activity"/>
    <property type="evidence" value="ECO:0007669"/>
    <property type="project" value="UniProtKB-KW"/>
</dbReference>
<keyword evidence="8" id="KW-0648">Protein biosynthesis</keyword>